<dbReference type="InterPro" id="IPR018392">
    <property type="entry name" value="LysM"/>
</dbReference>
<comment type="similarity">
    <text evidence="2">Belongs to the glycosyl hydrolase 18 family. Chitinase class V subfamily.</text>
</comment>
<keyword evidence="15" id="KW-1185">Reference proteome</keyword>
<dbReference type="PROSITE" id="PS51782">
    <property type="entry name" value="LYSM"/>
    <property type="match status" value="1"/>
</dbReference>
<keyword evidence="9 11" id="KW-0326">Glycosidase</keyword>
<dbReference type="SUPFAM" id="SSF54556">
    <property type="entry name" value="Chitinase insertion domain"/>
    <property type="match status" value="1"/>
</dbReference>
<evidence type="ECO:0000313" key="15">
    <source>
        <dbReference type="Proteomes" id="UP000813461"/>
    </source>
</evidence>
<dbReference type="PANTHER" id="PTHR47700">
    <property type="entry name" value="V CHITINASE, PUTATIVE (AFU_ORTHOLOGUE AFUA_6G13720)-RELATED"/>
    <property type="match status" value="1"/>
</dbReference>
<dbReference type="InterPro" id="IPR036861">
    <property type="entry name" value="Endochitinase-like_sf"/>
</dbReference>
<keyword evidence="6" id="KW-0146">Chitin degradation</keyword>
<evidence type="ECO:0000256" key="7">
    <source>
        <dbReference type="ARBA" id="ARBA00023026"/>
    </source>
</evidence>
<evidence type="ECO:0000256" key="6">
    <source>
        <dbReference type="ARBA" id="ARBA00023024"/>
    </source>
</evidence>
<dbReference type="OrthoDB" id="73875at2759"/>
<protein>
    <recommendedName>
        <fullName evidence="3">chitinase</fullName>
        <ecNumber evidence="3">3.2.1.14</ecNumber>
    </recommendedName>
</protein>
<evidence type="ECO:0000259" key="12">
    <source>
        <dbReference type="PROSITE" id="PS51782"/>
    </source>
</evidence>
<keyword evidence="4" id="KW-0147">Chitin-binding</keyword>
<evidence type="ECO:0000256" key="4">
    <source>
        <dbReference type="ARBA" id="ARBA00022669"/>
    </source>
</evidence>
<dbReference type="InterPro" id="IPR053214">
    <property type="entry name" value="LysM12-like"/>
</dbReference>
<evidence type="ECO:0000256" key="1">
    <source>
        <dbReference type="ARBA" id="ARBA00000822"/>
    </source>
</evidence>
<dbReference type="InterPro" id="IPR017853">
    <property type="entry name" value="GH"/>
</dbReference>
<comment type="catalytic activity">
    <reaction evidence="1">
        <text>Random endo-hydrolysis of N-acetyl-beta-D-glucosaminide (1-&gt;4)-beta-linkages in chitin and chitodextrins.</text>
        <dbReference type="EC" id="3.2.1.14"/>
    </reaction>
</comment>
<evidence type="ECO:0000256" key="10">
    <source>
        <dbReference type="ARBA" id="ARBA00023326"/>
    </source>
</evidence>
<dbReference type="InterPro" id="IPR001579">
    <property type="entry name" value="Glyco_hydro_18_chit_AS"/>
</dbReference>
<dbReference type="PANTHER" id="PTHR47700:SF2">
    <property type="entry name" value="CHITINASE"/>
    <property type="match status" value="1"/>
</dbReference>
<dbReference type="InterPro" id="IPR036779">
    <property type="entry name" value="LysM_dom_sf"/>
</dbReference>
<gene>
    <name evidence="14" type="ORF">FB567DRAFT_435999</name>
</gene>
<evidence type="ECO:0000256" key="8">
    <source>
        <dbReference type="ARBA" id="ARBA00023277"/>
    </source>
</evidence>
<dbReference type="GO" id="GO:0006032">
    <property type="term" value="P:chitin catabolic process"/>
    <property type="evidence" value="ECO:0007669"/>
    <property type="project" value="UniProtKB-KW"/>
</dbReference>
<evidence type="ECO:0000256" key="2">
    <source>
        <dbReference type="ARBA" id="ARBA00008682"/>
    </source>
</evidence>
<accession>A0A8K0RE74</accession>
<dbReference type="Gene3D" id="3.10.350.10">
    <property type="entry name" value="LysM domain"/>
    <property type="match status" value="1"/>
</dbReference>
<dbReference type="EC" id="3.2.1.14" evidence="3"/>
<dbReference type="InterPro" id="IPR029070">
    <property type="entry name" value="Chitinase_insertion_sf"/>
</dbReference>
<dbReference type="CDD" id="cd02878">
    <property type="entry name" value="GH18_zymocin_alpha"/>
    <property type="match status" value="1"/>
</dbReference>
<dbReference type="GO" id="GO:0008843">
    <property type="term" value="F:endochitinase activity"/>
    <property type="evidence" value="ECO:0007669"/>
    <property type="project" value="UniProtKB-EC"/>
</dbReference>
<dbReference type="PROSITE" id="PS01095">
    <property type="entry name" value="GH18_1"/>
    <property type="match status" value="1"/>
</dbReference>
<evidence type="ECO:0000313" key="14">
    <source>
        <dbReference type="EMBL" id="KAH7091198.1"/>
    </source>
</evidence>
<feature type="domain" description="GH18" evidence="13">
    <location>
        <begin position="222"/>
        <end position="586"/>
    </location>
</feature>
<dbReference type="Gene3D" id="3.10.50.10">
    <property type="match status" value="1"/>
</dbReference>
<proteinExistence type="inferred from homology"/>
<dbReference type="EMBL" id="JAGMVJ010000004">
    <property type="protein sequence ID" value="KAH7091198.1"/>
    <property type="molecule type" value="Genomic_DNA"/>
</dbReference>
<dbReference type="AlphaFoldDB" id="A0A8K0RE74"/>
<dbReference type="SMART" id="SM00636">
    <property type="entry name" value="Glyco_18"/>
    <property type="match status" value="1"/>
</dbReference>
<feature type="domain" description="LysM" evidence="12">
    <location>
        <begin position="31"/>
        <end position="77"/>
    </location>
</feature>
<dbReference type="CDD" id="cd00118">
    <property type="entry name" value="LysM"/>
    <property type="match status" value="1"/>
</dbReference>
<dbReference type="PROSITE" id="PS51910">
    <property type="entry name" value="GH18_2"/>
    <property type="match status" value="1"/>
</dbReference>
<reference evidence="14" key="1">
    <citation type="journal article" date="2021" name="Nat. Commun.">
        <title>Genetic determinants of endophytism in the Arabidopsis root mycobiome.</title>
        <authorList>
            <person name="Mesny F."/>
            <person name="Miyauchi S."/>
            <person name="Thiergart T."/>
            <person name="Pickel B."/>
            <person name="Atanasova L."/>
            <person name="Karlsson M."/>
            <person name="Huettel B."/>
            <person name="Barry K.W."/>
            <person name="Haridas S."/>
            <person name="Chen C."/>
            <person name="Bauer D."/>
            <person name="Andreopoulos W."/>
            <person name="Pangilinan J."/>
            <person name="LaButti K."/>
            <person name="Riley R."/>
            <person name="Lipzen A."/>
            <person name="Clum A."/>
            <person name="Drula E."/>
            <person name="Henrissat B."/>
            <person name="Kohler A."/>
            <person name="Grigoriev I.V."/>
            <person name="Martin F.M."/>
            <person name="Hacquard S."/>
        </authorList>
    </citation>
    <scope>NUCLEOTIDE SEQUENCE</scope>
    <source>
        <strain evidence="14">MPI-SDFR-AT-0120</strain>
    </source>
</reference>
<keyword evidence="7" id="KW-0843">Virulence</keyword>
<evidence type="ECO:0000256" key="11">
    <source>
        <dbReference type="RuleBase" id="RU000489"/>
    </source>
</evidence>
<sequence>MVRGSDVLVGPGLGRDKSASKRDLAKRATCKYTQAVAGDGCWAMANRCGISQDQLKQYNGGKSNFCDLIIKGEYYCCSAGNLPDFSPQPNGDGTCKTHKVMSTDDRNKNTWGWQGCQYLIPNQLLCISTGAPPLPASDPLATCGPTVAGTTAPSDMSKINELNPCPLKACCNVWGNCGISKDFCILNPADTKAPGTTQPGANSCVASCGLEITNNGSPPAQFIRIGYFEAFNMERPCLHMLPGQINTNFYTHIHFAFGGISSSYAVEMGNLQPMFEDFKKLTGVKKIMSFGGWSFSTEADTAPIFRQGVTAAQRTTFANNVVQFANDNNLDGLDFDWEYPGAPDIPGIPPGSKDDGPNYLEFLKAVRRRLPREKTLGIAAPASFWYLKGFPIEEISKVVDYIVYMTYDLHGWCNTRQWDYGNKWSTDGCTGGDCLRHQTNRTETESAMVMITKAGVPSNKIIMGLPKYGRSFKMTSPGCTGPMCTFTGPASGAAPGRCTGTQGYISNFEIREIIASKNAQQIKTEEGDEIVVYDGTEWVGWMTPDKYAERSSWFRDLNMGGTSDWAIDLDADYDVGNGPGSGGGGGGGNSGGSTISVIGGTTFTRDGTTGVSGGFTITLPGVSVTVIG</sequence>
<evidence type="ECO:0000259" key="13">
    <source>
        <dbReference type="PROSITE" id="PS51910"/>
    </source>
</evidence>
<dbReference type="Pfam" id="PF00704">
    <property type="entry name" value="Glyco_hydro_18"/>
    <property type="match status" value="1"/>
</dbReference>
<dbReference type="Gene3D" id="3.20.20.80">
    <property type="entry name" value="Glycosidases"/>
    <property type="match status" value="1"/>
</dbReference>
<keyword evidence="5 11" id="KW-0378">Hydrolase</keyword>
<dbReference type="GO" id="GO:0008061">
    <property type="term" value="F:chitin binding"/>
    <property type="evidence" value="ECO:0007669"/>
    <property type="project" value="UniProtKB-KW"/>
</dbReference>
<evidence type="ECO:0000256" key="3">
    <source>
        <dbReference type="ARBA" id="ARBA00012729"/>
    </source>
</evidence>
<name>A0A8K0RE74_9PLEO</name>
<keyword evidence="8" id="KW-0119">Carbohydrate metabolism</keyword>
<dbReference type="InterPro" id="IPR011583">
    <property type="entry name" value="Chitinase_II/V-like_cat"/>
</dbReference>
<dbReference type="GO" id="GO:0000272">
    <property type="term" value="P:polysaccharide catabolic process"/>
    <property type="evidence" value="ECO:0007669"/>
    <property type="project" value="UniProtKB-KW"/>
</dbReference>
<comment type="caution">
    <text evidence="14">The sequence shown here is derived from an EMBL/GenBank/DDBJ whole genome shotgun (WGS) entry which is preliminary data.</text>
</comment>
<dbReference type="InterPro" id="IPR001223">
    <property type="entry name" value="Glyco_hydro18_cat"/>
</dbReference>
<dbReference type="SUPFAM" id="SSF51445">
    <property type="entry name" value="(Trans)glycosidases"/>
    <property type="match status" value="1"/>
</dbReference>
<dbReference type="SUPFAM" id="SSF57016">
    <property type="entry name" value="Plant lectins/antimicrobial peptides"/>
    <property type="match status" value="1"/>
</dbReference>
<evidence type="ECO:0000256" key="5">
    <source>
        <dbReference type="ARBA" id="ARBA00022801"/>
    </source>
</evidence>
<dbReference type="Proteomes" id="UP000813461">
    <property type="component" value="Unassembled WGS sequence"/>
</dbReference>
<keyword evidence="10" id="KW-0624">Polysaccharide degradation</keyword>
<organism evidence="14 15">
    <name type="scientific">Paraphoma chrysanthemicola</name>
    <dbReference type="NCBI Taxonomy" id="798071"/>
    <lineage>
        <taxon>Eukaryota</taxon>
        <taxon>Fungi</taxon>
        <taxon>Dikarya</taxon>
        <taxon>Ascomycota</taxon>
        <taxon>Pezizomycotina</taxon>
        <taxon>Dothideomycetes</taxon>
        <taxon>Pleosporomycetidae</taxon>
        <taxon>Pleosporales</taxon>
        <taxon>Pleosporineae</taxon>
        <taxon>Phaeosphaeriaceae</taxon>
        <taxon>Paraphoma</taxon>
    </lineage>
</organism>
<evidence type="ECO:0000256" key="9">
    <source>
        <dbReference type="ARBA" id="ARBA00023295"/>
    </source>
</evidence>